<dbReference type="EMBL" id="LR796401">
    <property type="protein sequence ID" value="CAB4141781.1"/>
    <property type="molecule type" value="Genomic_DNA"/>
</dbReference>
<organism evidence="1">
    <name type="scientific">uncultured Caudovirales phage</name>
    <dbReference type="NCBI Taxonomy" id="2100421"/>
    <lineage>
        <taxon>Viruses</taxon>
        <taxon>Duplodnaviria</taxon>
        <taxon>Heunggongvirae</taxon>
        <taxon>Uroviricota</taxon>
        <taxon>Caudoviricetes</taxon>
        <taxon>Peduoviridae</taxon>
        <taxon>Maltschvirus</taxon>
        <taxon>Maltschvirus maltsch</taxon>
    </lineage>
</organism>
<evidence type="ECO:0000313" key="1">
    <source>
        <dbReference type="EMBL" id="CAB4141781.1"/>
    </source>
</evidence>
<proteinExistence type="predicted"/>
<protein>
    <submittedName>
        <fullName evidence="1">Uncharacterized protein</fullName>
    </submittedName>
</protein>
<sequence>MVVLILSFALQLLNPAWGYAMGIIGVIVTLTVALAELAKEVKNDRN</sequence>
<accession>A0A6J5M6M0</accession>
<reference evidence="1" key="1">
    <citation type="submission" date="2020-04" db="EMBL/GenBank/DDBJ databases">
        <authorList>
            <person name="Chiriac C."/>
            <person name="Salcher M."/>
            <person name="Ghai R."/>
            <person name="Kavagutti S V."/>
        </authorList>
    </citation>
    <scope>NUCLEOTIDE SEQUENCE</scope>
</reference>
<gene>
    <name evidence="1" type="ORF">UFOVP419_11</name>
</gene>
<name>A0A6J5M6M0_9CAUD</name>